<feature type="compositionally biased region" description="Polar residues" evidence="8">
    <location>
        <begin position="379"/>
        <end position="393"/>
    </location>
</feature>
<dbReference type="PANTHER" id="PTHR10758:SF1">
    <property type="entry name" value="COP9 SIGNALOSOME COMPLEX SUBUNIT 3"/>
    <property type="match status" value="1"/>
</dbReference>
<evidence type="ECO:0000256" key="6">
    <source>
        <dbReference type="ARBA" id="ARBA00022790"/>
    </source>
</evidence>
<dbReference type="Proteomes" id="UP000809789">
    <property type="component" value="Unassembled WGS sequence"/>
</dbReference>
<keyword evidence="6" id="KW-0736">Signalosome</keyword>
<feature type="compositionally biased region" description="Acidic residues" evidence="8">
    <location>
        <begin position="471"/>
        <end position="491"/>
    </location>
</feature>
<keyword evidence="7" id="KW-0539">Nucleus</keyword>
<evidence type="ECO:0000256" key="2">
    <source>
        <dbReference type="ARBA" id="ARBA00004496"/>
    </source>
</evidence>
<dbReference type="GO" id="GO:0008180">
    <property type="term" value="C:COP9 signalosome"/>
    <property type="evidence" value="ECO:0007669"/>
    <property type="project" value="UniProtKB-KW"/>
</dbReference>
<comment type="caution">
    <text evidence="10">The sequence shown here is derived from an EMBL/GenBank/DDBJ whole genome shotgun (WGS) entry which is preliminary data.</text>
</comment>
<dbReference type="Pfam" id="PF22788">
    <property type="entry name" value="COP9_hel_rpt"/>
    <property type="match status" value="1"/>
</dbReference>
<dbReference type="EMBL" id="JAESVG020000003">
    <property type="protein sequence ID" value="KAG8629391.1"/>
    <property type="molecule type" value="Genomic_DNA"/>
</dbReference>
<evidence type="ECO:0000256" key="1">
    <source>
        <dbReference type="ARBA" id="ARBA00004123"/>
    </source>
</evidence>
<feature type="region of interest" description="Disordered" evidence="8">
    <location>
        <begin position="379"/>
        <end position="400"/>
    </location>
</feature>
<organism evidence="10 11">
    <name type="scientific">Elsinoe batatas</name>
    <dbReference type="NCBI Taxonomy" id="2601811"/>
    <lineage>
        <taxon>Eukaryota</taxon>
        <taxon>Fungi</taxon>
        <taxon>Dikarya</taxon>
        <taxon>Ascomycota</taxon>
        <taxon>Pezizomycotina</taxon>
        <taxon>Dothideomycetes</taxon>
        <taxon>Dothideomycetidae</taxon>
        <taxon>Myriangiales</taxon>
        <taxon>Elsinoaceae</taxon>
        <taxon>Elsinoe</taxon>
    </lineage>
</organism>
<evidence type="ECO:0000313" key="11">
    <source>
        <dbReference type="Proteomes" id="UP000809789"/>
    </source>
</evidence>
<proteinExistence type="inferred from homology"/>
<evidence type="ECO:0000256" key="8">
    <source>
        <dbReference type="SAM" id="MobiDB-lite"/>
    </source>
</evidence>
<dbReference type="AlphaFoldDB" id="A0A8K0L7X2"/>
<evidence type="ECO:0000259" key="9">
    <source>
        <dbReference type="PROSITE" id="PS50250"/>
    </source>
</evidence>
<evidence type="ECO:0000256" key="7">
    <source>
        <dbReference type="ARBA" id="ARBA00023242"/>
    </source>
</evidence>
<protein>
    <recommendedName>
        <fullName evidence="4">COP9 signalosome complex subunit 3</fullName>
    </recommendedName>
</protein>
<keyword evidence="11" id="KW-1185">Reference proteome</keyword>
<feature type="domain" description="PCI" evidence="9">
    <location>
        <begin position="225"/>
        <end position="395"/>
    </location>
</feature>
<evidence type="ECO:0000256" key="3">
    <source>
        <dbReference type="ARBA" id="ARBA00007084"/>
    </source>
</evidence>
<dbReference type="GO" id="GO:0005737">
    <property type="term" value="C:cytoplasm"/>
    <property type="evidence" value="ECO:0007669"/>
    <property type="project" value="UniProtKB-SubCell"/>
</dbReference>
<reference evidence="10" key="1">
    <citation type="submission" date="2021-07" db="EMBL/GenBank/DDBJ databases">
        <title>Elsinoe batatas strain:CRI-CJ2 Genome sequencing and assembly.</title>
        <authorList>
            <person name="Huang L."/>
        </authorList>
    </citation>
    <scope>NUCLEOTIDE SEQUENCE</scope>
    <source>
        <strain evidence="10">CRI-CJ2</strain>
    </source>
</reference>
<keyword evidence="5" id="KW-0963">Cytoplasm</keyword>
<dbReference type="OrthoDB" id="29061at2759"/>
<feature type="region of interest" description="Disordered" evidence="8">
    <location>
        <begin position="466"/>
        <end position="491"/>
    </location>
</feature>
<sequence>MVDLDNLLVQRITRSSYDSDEDYDSKLQTHVSQLRKATSTKSGKRISDPELLRVLHPAEHTLGYIFLLNGLTNGRTSDIYVISLVAFLTQFDPVQARYAGAEWRRILQIAGEVMGETQDVQLLTPIRTAILRMDPSSSTFTTSHLEYLQLCLHVRRPREALPIIDKDILDFPYKDYTEIDARPACADHHNSCGYITKKSEISGDVTTLMVQEYYLMGAQVYIGLRNYERAKIFLELVIATPTLNQAVDMYMLEAYRKLLLVGLVADGIPVPCSHIFEQGSVRIAESAAKPYQGLVDAFKNRDLAKFHAEVDEAGLSWVEDGNAGLVREAAESLRRCRVLDLQRTYAALPVDQVAIHLSLSSQNTIQLLQSMIQQGHLQASISTSNRPSHAQNGTSGGDAPVLRFHSWDSSRLVQQVGSNKEQQIQAQIQRIAVLSEAVKEADRKFSLTKDFGDYLKRNKKGTDAGAAAFEDPMEMDDNFGGGGDDEDIMAT</sequence>
<dbReference type="InterPro" id="IPR000717">
    <property type="entry name" value="PCI_dom"/>
</dbReference>
<evidence type="ECO:0000256" key="4">
    <source>
        <dbReference type="ARBA" id="ARBA00014878"/>
    </source>
</evidence>
<comment type="subcellular location">
    <subcellularLocation>
        <location evidence="2">Cytoplasm</location>
    </subcellularLocation>
    <subcellularLocation>
        <location evidence="1">Nucleus</location>
    </subcellularLocation>
</comment>
<gene>
    <name evidence="10" type="ORF">KVT40_003256</name>
</gene>
<dbReference type="PROSITE" id="PS50250">
    <property type="entry name" value="PCI"/>
    <property type="match status" value="1"/>
</dbReference>
<accession>A0A8K0L7X2</accession>
<dbReference type="PANTHER" id="PTHR10758">
    <property type="entry name" value="26S PROTEASOME NON-ATPASE REGULATORY SUBUNIT 3/COP9 SIGNALOSOME COMPLEX SUBUNIT 3"/>
    <property type="match status" value="1"/>
</dbReference>
<evidence type="ECO:0000313" key="10">
    <source>
        <dbReference type="EMBL" id="KAG8629391.1"/>
    </source>
</evidence>
<dbReference type="InterPro" id="IPR055089">
    <property type="entry name" value="COP9_N"/>
</dbReference>
<evidence type="ECO:0000256" key="5">
    <source>
        <dbReference type="ARBA" id="ARBA00022490"/>
    </source>
</evidence>
<comment type="similarity">
    <text evidence="3">Belongs to the CSN3 family.</text>
</comment>
<dbReference type="InterPro" id="IPR050756">
    <property type="entry name" value="CSN3"/>
</dbReference>
<name>A0A8K0L7X2_9PEZI</name>
<dbReference type="GO" id="GO:0006511">
    <property type="term" value="P:ubiquitin-dependent protein catabolic process"/>
    <property type="evidence" value="ECO:0007669"/>
    <property type="project" value="TreeGrafter"/>
</dbReference>